<keyword evidence="4" id="KW-1185">Reference proteome</keyword>
<dbReference type="Proteomes" id="UP000612899">
    <property type="component" value="Unassembled WGS sequence"/>
</dbReference>
<feature type="transmembrane region" description="Helical" evidence="2">
    <location>
        <begin position="58"/>
        <end position="77"/>
    </location>
</feature>
<keyword evidence="2" id="KW-0812">Transmembrane</keyword>
<reference evidence="3" key="1">
    <citation type="submission" date="2021-01" db="EMBL/GenBank/DDBJ databases">
        <title>Whole genome shotgun sequence of Rhizocola hellebori NBRC 109834.</title>
        <authorList>
            <person name="Komaki H."/>
            <person name="Tamura T."/>
        </authorList>
    </citation>
    <scope>NUCLEOTIDE SEQUENCE</scope>
    <source>
        <strain evidence="3">NBRC 109834</strain>
    </source>
</reference>
<accession>A0A8J3Q934</accession>
<name>A0A8J3Q934_9ACTN</name>
<dbReference type="AlphaFoldDB" id="A0A8J3Q934"/>
<evidence type="ECO:0000256" key="2">
    <source>
        <dbReference type="SAM" id="Phobius"/>
    </source>
</evidence>
<evidence type="ECO:0000313" key="3">
    <source>
        <dbReference type="EMBL" id="GIH05468.1"/>
    </source>
</evidence>
<protein>
    <submittedName>
        <fullName evidence="3">Uncharacterized protein</fullName>
    </submittedName>
</protein>
<keyword evidence="2" id="KW-1133">Transmembrane helix</keyword>
<proteinExistence type="predicted"/>
<gene>
    <name evidence="3" type="ORF">Rhe02_35350</name>
</gene>
<dbReference type="RefSeq" id="WP_203909315.1">
    <property type="nucleotide sequence ID" value="NZ_BONY01000019.1"/>
</dbReference>
<organism evidence="3 4">
    <name type="scientific">Rhizocola hellebori</name>
    <dbReference type="NCBI Taxonomy" id="1392758"/>
    <lineage>
        <taxon>Bacteria</taxon>
        <taxon>Bacillati</taxon>
        <taxon>Actinomycetota</taxon>
        <taxon>Actinomycetes</taxon>
        <taxon>Micromonosporales</taxon>
        <taxon>Micromonosporaceae</taxon>
        <taxon>Rhizocola</taxon>
    </lineage>
</organism>
<evidence type="ECO:0000256" key="1">
    <source>
        <dbReference type="SAM" id="MobiDB-lite"/>
    </source>
</evidence>
<comment type="caution">
    <text evidence="3">The sequence shown here is derived from an EMBL/GenBank/DDBJ whole genome shotgun (WGS) entry which is preliminary data.</text>
</comment>
<sequence>MTATDSSDQYKEVPPSEAPKLVPWTEDSNYLSPGGFVAGVSAFADAATSSHRSRGAVIFTRIVVVVMLISVLAASVWRMGGGF</sequence>
<feature type="region of interest" description="Disordered" evidence="1">
    <location>
        <begin position="1"/>
        <end position="21"/>
    </location>
</feature>
<keyword evidence="2" id="KW-0472">Membrane</keyword>
<dbReference type="EMBL" id="BONY01000019">
    <property type="protein sequence ID" value="GIH05468.1"/>
    <property type="molecule type" value="Genomic_DNA"/>
</dbReference>
<evidence type="ECO:0000313" key="4">
    <source>
        <dbReference type="Proteomes" id="UP000612899"/>
    </source>
</evidence>